<evidence type="ECO:0008006" key="3">
    <source>
        <dbReference type="Google" id="ProtNLM"/>
    </source>
</evidence>
<dbReference type="Proteomes" id="UP000736335">
    <property type="component" value="Unassembled WGS sequence"/>
</dbReference>
<feature type="non-terminal residue" evidence="1">
    <location>
        <position position="92"/>
    </location>
</feature>
<reference evidence="1" key="1">
    <citation type="journal article" date="2020" name="Nat. Commun.">
        <title>Large-scale genome sequencing of mycorrhizal fungi provides insights into the early evolution of symbiotic traits.</title>
        <authorList>
            <person name="Miyauchi S."/>
            <person name="Kiss E."/>
            <person name="Kuo A."/>
            <person name="Drula E."/>
            <person name="Kohler A."/>
            <person name="Sanchez-Garcia M."/>
            <person name="Morin E."/>
            <person name="Andreopoulos B."/>
            <person name="Barry K.W."/>
            <person name="Bonito G."/>
            <person name="Buee M."/>
            <person name="Carver A."/>
            <person name="Chen C."/>
            <person name="Cichocki N."/>
            <person name="Clum A."/>
            <person name="Culley D."/>
            <person name="Crous P.W."/>
            <person name="Fauchery L."/>
            <person name="Girlanda M."/>
            <person name="Hayes R.D."/>
            <person name="Keri Z."/>
            <person name="LaButti K."/>
            <person name="Lipzen A."/>
            <person name="Lombard V."/>
            <person name="Magnuson J."/>
            <person name="Maillard F."/>
            <person name="Murat C."/>
            <person name="Nolan M."/>
            <person name="Ohm R.A."/>
            <person name="Pangilinan J."/>
            <person name="Pereira M.F."/>
            <person name="Perotto S."/>
            <person name="Peter M."/>
            <person name="Pfister S."/>
            <person name="Riley R."/>
            <person name="Sitrit Y."/>
            <person name="Stielow J.B."/>
            <person name="Szollosi G."/>
            <person name="Zifcakova L."/>
            <person name="Stursova M."/>
            <person name="Spatafora J.W."/>
            <person name="Tedersoo L."/>
            <person name="Vaario L.M."/>
            <person name="Yamada A."/>
            <person name="Yan M."/>
            <person name="Wang P."/>
            <person name="Xu J."/>
            <person name="Bruns T."/>
            <person name="Baldrian P."/>
            <person name="Vilgalys R."/>
            <person name="Dunand C."/>
            <person name="Henrissat B."/>
            <person name="Grigoriev I.V."/>
            <person name="Hibbett D."/>
            <person name="Nagy L.G."/>
            <person name="Martin F.M."/>
        </authorList>
    </citation>
    <scope>NUCLEOTIDE SEQUENCE</scope>
    <source>
        <strain evidence="1">UH-Tt-Lm1</strain>
    </source>
</reference>
<dbReference type="PANTHER" id="PTHR47642">
    <property type="entry name" value="ATP-DEPENDENT DNA HELICASE"/>
    <property type="match status" value="1"/>
</dbReference>
<dbReference type="EMBL" id="WIUZ02000025">
    <property type="protein sequence ID" value="KAF9777999.1"/>
    <property type="molecule type" value="Genomic_DNA"/>
</dbReference>
<gene>
    <name evidence="1" type="ORF">BJ322DRAFT_983753</name>
</gene>
<sequence>FGGINVIFAGDFYQYPPVGSTPLYTPIQQKAPQRSTDIEKRLGRLAWRSVNVVVSLSEQQRMKDDAEYASAVGRLRIRECNLGDVELFNSRV</sequence>
<feature type="non-terminal residue" evidence="1">
    <location>
        <position position="1"/>
    </location>
</feature>
<reference evidence="1" key="2">
    <citation type="submission" date="2020-11" db="EMBL/GenBank/DDBJ databases">
        <authorList>
            <consortium name="DOE Joint Genome Institute"/>
            <person name="Kuo A."/>
            <person name="Miyauchi S."/>
            <person name="Kiss E."/>
            <person name="Drula E."/>
            <person name="Kohler A."/>
            <person name="Sanchez-Garcia M."/>
            <person name="Andreopoulos B."/>
            <person name="Barry K.W."/>
            <person name="Bonito G."/>
            <person name="Buee M."/>
            <person name="Carver A."/>
            <person name="Chen C."/>
            <person name="Cichocki N."/>
            <person name="Clum A."/>
            <person name="Culley D."/>
            <person name="Crous P.W."/>
            <person name="Fauchery L."/>
            <person name="Girlanda M."/>
            <person name="Hayes R."/>
            <person name="Keri Z."/>
            <person name="Labutti K."/>
            <person name="Lipzen A."/>
            <person name="Lombard V."/>
            <person name="Magnuson J."/>
            <person name="Maillard F."/>
            <person name="Morin E."/>
            <person name="Murat C."/>
            <person name="Nolan M."/>
            <person name="Ohm R."/>
            <person name="Pangilinan J."/>
            <person name="Pereira M."/>
            <person name="Perotto S."/>
            <person name="Peter M."/>
            <person name="Riley R."/>
            <person name="Sitrit Y."/>
            <person name="Stielow B."/>
            <person name="Szollosi G."/>
            <person name="Zifcakova L."/>
            <person name="Stursova M."/>
            <person name="Spatafora J.W."/>
            <person name="Tedersoo L."/>
            <person name="Vaario L.-M."/>
            <person name="Yamada A."/>
            <person name="Yan M."/>
            <person name="Wang P."/>
            <person name="Xu J."/>
            <person name="Bruns T."/>
            <person name="Baldrian P."/>
            <person name="Vilgalys R."/>
            <person name="Henrissat B."/>
            <person name="Grigoriev I.V."/>
            <person name="Hibbett D."/>
            <person name="Nagy L.G."/>
            <person name="Martin F.M."/>
        </authorList>
    </citation>
    <scope>NUCLEOTIDE SEQUENCE</scope>
    <source>
        <strain evidence="1">UH-Tt-Lm1</strain>
    </source>
</reference>
<evidence type="ECO:0000313" key="1">
    <source>
        <dbReference type="EMBL" id="KAF9777999.1"/>
    </source>
</evidence>
<protein>
    <recommendedName>
        <fullName evidence="3">ATP-dependent DNA helicase</fullName>
    </recommendedName>
</protein>
<organism evidence="1 2">
    <name type="scientific">Thelephora terrestris</name>
    <dbReference type="NCBI Taxonomy" id="56493"/>
    <lineage>
        <taxon>Eukaryota</taxon>
        <taxon>Fungi</taxon>
        <taxon>Dikarya</taxon>
        <taxon>Basidiomycota</taxon>
        <taxon>Agaricomycotina</taxon>
        <taxon>Agaricomycetes</taxon>
        <taxon>Thelephorales</taxon>
        <taxon>Thelephoraceae</taxon>
        <taxon>Thelephora</taxon>
    </lineage>
</organism>
<comment type="caution">
    <text evidence="1">The sequence shown here is derived from an EMBL/GenBank/DDBJ whole genome shotgun (WGS) entry which is preliminary data.</text>
</comment>
<accession>A0A9P6L101</accession>
<keyword evidence="2" id="KW-1185">Reference proteome</keyword>
<dbReference type="OrthoDB" id="432234at2759"/>
<proteinExistence type="predicted"/>
<dbReference type="InterPro" id="IPR051055">
    <property type="entry name" value="PIF1_helicase"/>
</dbReference>
<evidence type="ECO:0000313" key="2">
    <source>
        <dbReference type="Proteomes" id="UP000736335"/>
    </source>
</evidence>
<name>A0A9P6L101_9AGAM</name>
<dbReference type="AlphaFoldDB" id="A0A9P6L101"/>